<organism evidence="1 2">
    <name type="scientific">Rubus argutus</name>
    <name type="common">Southern blackberry</name>
    <dbReference type="NCBI Taxonomy" id="59490"/>
    <lineage>
        <taxon>Eukaryota</taxon>
        <taxon>Viridiplantae</taxon>
        <taxon>Streptophyta</taxon>
        <taxon>Embryophyta</taxon>
        <taxon>Tracheophyta</taxon>
        <taxon>Spermatophyta</taxon>
        <taxon>Magnoliopsida</taxon>
        <taxon>eudicotyledons</taxon>
        <taxon>Gunneridae</taxon>
        <taxon>Pentapetalae</taxon>
        <taxon>rosids</taxon>
        <taxon>fabids</taxon>
        <taxon>Rosales</taxon>
        <taxon>Rosaceae</taxon>
        <taxon>Rosoideae</taxon>
        <taxon>Rosoideae incertae sedis</taxon>
        <taxon>Rubus</taxon>
    </lineage>
</organism>
<dbReference type="Proteomes" id="UP001457282">
    <property type="component" value="Unassembled WGS sequence"/>
</dbReference>
<proteinExistence type="predicted"/>
<sequence>MCGGVYNSARDAVNFSTRRACAHQLCHHDHRALLKSTASQGPPQPAPHLTVADRSRLAAAQVAPSSLTLTVAPSLLPSPLPSPVAQPHRHTGCLTSSFSPPPFFPCRRHCCLACAQAASAQFARTRAAQYPPSL</sequence>
<gene>
    <name evidence="1" type="ORF">M0R45_030279</name>
</gene>
<protein>
    <submittedName>
        <fullName evidence="1">Uncharacterized protein</fullName>
    </submittedName>
</protein>
<reference evidence="1 2" key="1">
    <citation type="journal article" date="2023" name="G3 (Bethesda)">
        <title>A chromosome-length genome assembly and annotation of blackberry (Rubus argutus, cv. 'Hillquist').</title>
        <authorList>
            <person name="Bruna T."/>
            <person name="Aryal R."/>
            <person name="Dudchenko O."/>
            <person name="Sargent D.J."/>
            <person name="Mead D."/>
            <person name="Buti M."/>
            <person name="Cavallini A."/>
            <person name="Hytonen T."/>
            <person name="Andres J."/>
            <person name="Pham M."/>
            <person name="Weisz D."/>
            <person name="Mascagni F."/>
            <person name="Usai G."/>
            <person name="Natali L."/>
            <person name="Bassil N."/>
            <person name="Fernandez G.E."/>
            <person name="Lomsadze A."/>
            <person name="Armour M."/>
            <person name="Olukolu B."/>
            <person name="Poorten T."/>
            <person name="Britton C."/>
            <person name="Davik J."/>
            <person name="Ashrafi H."/>
            <person name="Aiden E.L."/>
            <person name="Borodovsky M."/>
            <person name="Worthington M."/>
        </authorList>
    </citation>
    <scope>NUCLEOTIDE SEQUENCE [LARGE SCALE GENOMIC DNA]</scope>
    <source>
        <strain evidence="1">PI 553951</strain>
    </source>
</reference>
<keyword evidence="2" id="KW-1185">Reference proteome</keyword>
<dbReference type="AlphaFoldDB" id="A0AAW1WCH8"/>
<name>A0AAW1WCH8_RUBAR</name>
<evidence type="ECO:0000313" key="2">
    <source>
        <dbReference type="Proteomes" id="UP001457282"/>
    </source>
</evidence>
<comment type="caution">
    <text evidence="1">The sequence shown here is derived from an EMBL/GenBank/DDBJ whole genome shotgun (WGS) entry which is preliminary data.</text>
</comment>
<accession>A0AAW1WCH8</accession>
<evidence type="ECO:0000313" key="1">
    <source>
        <dbReference type="EMBL" id="KAK9921783.1"/>
    </source>
</evidence>
<dbReference type="EMBL" id="JBEDUW010000006">
    <property type="protein sequence ID" value="KAK9921783.1"/>
    <property type="molecule type" value="Genomic_DNA"/>
</dbReference>